<evidence type="ECO:0000313" key="4">
    <source>
        <dbReference type="Proteomes" id="UP001236258"/>
    </source>
</evidence>
<feature type="transmembrane region" description="Helical" evidence="1">
    <location>
        <begin position="12"/>
        <end position="29"/>
    </location>
</feature>
<feature type="domain" description="CAAX prenyl protease 2/Lysostaphin resistance protein A-like" evidence="2">
    <location>
        <begin position="138"/>
        <end position="222"/>
    </location>
</feature>
<dbReference type="Proteomes" id="UP001236258">
    <property type="component" value="Unassembled WGS sequence"/>
</dbReference>
<evidence type="ECO:0000313" key="3">
    <source>
        <dbReference type="EMBL" id="MDP4529223.1"/>
    </source>
</evidence>
<accession>A0ABT9GQG8</accession>
<keyword evidence="1" id="KW-0812">Transmembrane</keyword>
<keyword evidence="1" id="KW-0472">Membrane</keyword>
<name>A0ABT9GQG8_9GAMM</name>
<dbReference type="PANTHER" id="PTHR36435:SF1">
    <property type="entry name" value="CAAX AMINO TERMINAL PROTEASE FAMILY PROTEIN"/>
    <property type="match status" value="1"/>
</dbReference>
<dbReference type="InterPro" id="IPR052710">
    <property type="entry name" value="CAAX_protease"/>
</dbReference>
<feature type="transmembrane region" description="Helical" evidence="1">
    <location>
        <begin position="86"/>
        <end position="110"/>
    </location>
</feature>
<feature type="transmembrane region" description="Helical" evidence="1">
    <location>
        <begin position="236"/>
        <end position="259"/>
    </location>
</feature>
<evidence type="ECO:0000256" key="1">
    <source>
        <dbReference type="SAM" id="Phobius"/>
    </source>
</evidence>
<keyword evidence="1" id="KW-1133">Transmembrane helix</keyword>
<reference evidence="3 4" key="1">
    <citation type="submission" date="2023-08" db="EMBL/GenBank/DDBJ databases">
        <authorList>
            <person name="Joshi A."/>
            <person name="Thite S."/>
        </authorList>
    </citation>
    <scope>NUCLEOTIDE SEQUENCE [LARGE SCALE GENOMIC DNA]</scope>
    <source>
        <strain evidence="3 4">1E1</strain>
    </source>
</reference>
<sequence length="268" mass="29993">MDSLQSCYAKRSLWWLPGSLVFMVVFLLLSDAFHDVALPMPEELWSLSWNRIFYLIVFSSFIYLLLKKCGSFKAAFGEGLSDGMILLSMMLGGIFIFSAIMGYDAIYYPLRESMPAWLASYIFSSVEQVTLAYPGWVIVLDVLGIVVVTAVWEEMLFRGILLFVLMKKLSFWPAAMISSILFGVMHSDIVGATLFGLALCYITWQTKSLLPAIIVHSVNNFIAISLSYAFPAMEDAPMLSAGAAIPLFVLSLLLMVYFVRQLSCHGKF</sequence>
<keyword evidence="4" id="KW-1185">Reference proteome</keyword>
<feature type="transmembrane region" description="Helical" evidence="1">
    <location>
        <begin position="209"/>
        <end position="230"/>
    </location>
</feature>
<dbReference type="EMBL" id="JAUZVY010000003">
    <property type="protein sequence ID" value="MDP4529223.1"/>
    <property type="molecule type" value="Genomic_DNA"/>
</dbReference>
<dbReference type="Pfam" id="PF02517">
    <property type="entry name" value="Rce1-like"/>
    <property type="match status" value="1"/>
</dbReference>
<dbReference type="RefSeq" id="WP_305945317.1">
    <property type="nucleotide sequence ID" value="NZ_JAUZVY010000003.1"/>
</dbReference>
<gene>
    <name evidence="3" type="ORF">Q3O59_09285</name>
</gene>
<dbReference type="PANTHER" id="PTHR36435">
    <property type="entry name" value="SLR1288 PROTEIN"/>
    <property type="match status" value="1"/>
</dbReference>
<comment type="caution">
    <text evidence="3">The sequence shown here is derived from an EMBL/GenBank/DDBJ whole genome shotgun (WGS) entry which is preliminary data.</text>
</comment>
<organism evidence="3 4">
    <name type="scientific">Alkalimonas delamerensis</name>
    <dbReference type="NCBI Taxonomy" id="265981"/>
    <lineage>
        <taxon>Bacteria</taxon>
        <taxon>Pseudomonadati</taxon>
        <taxon>Pseudomonadota</taxon>
        <taxon>Gammaproteobacteria</taxon>
        <taxon>Alkalimonas</taxon>
    </lineage>
</organism>
<feature type="transmembrane region" description="Helical" evidence="1">
    <location>
        <begin position="180"/>
        <end position="202"/>
    </location>
</feature>
<evidence type="ECO:0000259" key="2">
    <source>
        <dbReference type="Pfam" id="PF02517"/>
    </source>
</evidence>
<feature type="transmembrane region" description="Helical" evidence="1">
    <location>
        <begin position="49"/>
        <end position="66"/>
    </location>
</feature>
<dbReference type="InterPro" id="IPR003675">
    <property type="entry name" value="Rce1/LyrA-like_dom"/>
</dbReference>
<protein>
    <submittedName>
        <fullName evidence="3">Type II CAAX endopeptidase family protein</fullName>
    </submittedName>
</protein>
<proteinExistence type="predicted"/>